<sequence length="328" mass="36576">MRSVFSPGGVQGTLNTRFTRDIIHTIATMSGRSSPTIREHDDLEDAAPPFDSAHADVILRSCDGVRFRVSKAILALTSPVFSDMLTIGITATQDDTYDGLPVVRMSEDSTTLDLLLRFCYPVRRPKLTDLEDVRRMVEATHKFDIGAFDDVIEDALKAHLESDPLGVFAIAVANNLEDMTQTAARSTLGLPLSALVSPESESVVGRPLVTLIRYHTECAAAAAAVTMQREFPRREHFTDTRHHNMCKSCCILDLHGSSLYAPRYLWKYLDTAGRVLLIRPHVDAIASLCEITECHQCAYGFKHAEGTKELRFLRYEGKSFINRTFRAI</sequence>
<reference evidence="1" key="2">
    <citation type="journal article" date="2022" name="New Phytol.">
        <title>Evolutionary transition to the ectomycorrhizal habit in the genomes of a hyperdiverse lineage of mushroom-forming fungi.</title>
        <authorList>
            <person name="Looney B."/>
            <person name="Miyauchi S."/>
            <person name="Morin E."/>
            <person name="Drula E."/>
            <person name="Courty P.E."/>
            <person name="Kohler A."/>
            <person name="Kuo A."/>
            <person name="LaButti K."/>
            <person name="Pangilinan J."/>
            <person name="Lipzen A."/>
            <person name="Riley R."/>
            <person name="Andreopoulos W."/>
            <person name="He G."/>
            <person name="Johnson J."/>
            <person name="Nolan M."/>
            <person name="Tritt A."/>
            <person name="Barry K.W."/>
            <person name="Grigoriev I.V."/>
            <person name="Nagy L.G."/>
            <person name="Hibbett D."/>
            <person name="Henrissat B."/>
            <person name="Matheny P.B."/>
            <person name="Labbe J."/>
            <person name="Martin F.M."/>
        </authorList>
    </citation>
    <scope>NUCLEOTIDE SEQUENCE</scope>
    <source>
        <strain evidence="1">FP105234-sp</strain>
    </source>
</reference>
<name>A0ACB8R0Y3_9AGAM</name>
<comment type="caution">
    <text evidence="1">The sequence shown here is derived from an EMBL/GenBank/DDBJ whole genome shotgun (WGS) entry which is preliminary data.</text>
</comment>
<evidence type="ECO:0000313" key="1">
    <source>
        <dbReference type="EMBL" id="KAI0037720.1"/>
    </source>
</evidence>
<keyword evidence="2" id="KW-1185">Reference proteome</keyword>
<accession>A0ACB8R0Y3</accession>
<gene>
    <name evidence="1" type="ORF">FA95DRAFT_1404328</name>
</gene>
<organism evidence="1 2">
    <name type="scientific">Auriscalpium vulgare</name>
    <dbReference type="NCBI Taxonomy" id="40419"/>
    <lineage>
        <taxon>Eukaryota</taxon>
        <taxon>Fungi</taxon>
        <taxon>Dikarya</taxon>
        <taxon>Basidiomycota</taxon>
        <taxon>Agaricomycotina</taxon>
        <taxon>Agaricomycetes</taxon>
        <taxon>Russulales</taxon>
        <taxon>Auriscalpiaceae</taxon>
        <taxon>Auriscalpium</taxon>
    </lineage>
</organism>
<proteinExistence type="predicted"/>
<reference evidence="1" key="1">
    <citation type="submission" date="2021-02" db="EMBL/GenBank/DDBJ databases">
        <authorList>
            <consortium name="DOE Joint Genome Institute"/>
            <person name="Ahrendt S."/>
            <person name="Looney B.P."/>
            <person name="Miyauchi S."/>
            <person name="Morin E."/>
            <person name="Drula E."/>
            <person name="Courty P.E."/>
            <person name="Chicoki N."/>
            <person name="Fauchery L."/>
            <person name="Kohler A."/>
            <person name="Kuo A."/>
            <person name="Labutti K."/>
            <person name="Pangilinan J."/>
            <person name="Lipzen A."/>
            <person name="Riley R."/>
            <person name="Andreopoulos W."/>
            <person name="He G."/>
            <person name="Johnson J."/>
            <person name="Barry K.W."/>
            <person name="Grigoriev I.V."/>
            <person name="Nagy L."/>
            <person name="Hibbett D."/>
            <person name="Henrissat B."/>
            <person name="Matheny P.B."/>
            <person name="Labbe J."/>
            <person name="Martin F."/>
        </authorList>
    </citation>
    <scope>NUCLEOTIDE SEQUENCE</scope>
    <source>
        <strain evidence="1">FP105234-sp</strain>
    </source>
</reference>
<dbReference type="EMBL" id="MU276757">
    <property type="protein sequence ID" value="KAI0037720.1"/>
    <property type="molecule type" value="Genomic_DNA"/>
</dbReference>
<evidence type="ECO:0000313" key="2">
    <source>
        <dbReference type="Proteomes" id="UP000814033"/>
    </source>
</evidence>
<protein>
    <submittedName>
        <fullName evidence="1">Uncharacterized protein</fullName>
    </submittedName>
</protein>
<dbReference type="Proteomes" id="UP000814033">
    <property type="component" value="Unassembled WGS sequence"/>
</dbReference>